<dbReference type="SUPFAM" id="SSF47095">
    <property type="entry name" value="HMG-box"/>
    <property type="match status" value="1"/>
</dbReference>
<feature type="domain" description="HMG box" evidence="3">
    <location>
        <begin position="48"/>
        <end position="99"/>
    </location>
</feature>
<accession>A0A7J6UC93</accession>
<evidence type="ECO:0000313" key="5">
    <source>
        <dbReference type="Proteomes" id="UP000553632"/>
    </source>
</evidence>
<feature type="region of interest" description="Disordered" evidence="2">
    <location>
        <begin position="92"/>
        <end position="127"/>
    </location>
</feature>
<feature type="non-terminal residue" evidence="4">
    <location>
        <position position="1"/>
    </location>
</feature>
<evidence type="ECO:0000256" key="2">
    <source>
        <dbReference type="SAM" id="MobiDB-lite"/>
    </source>
</evidence>
<dbReference type="GO" id="GO:0003677">
    <property type="term" value="F:DNA binding"/>
    <property type="evidence" value="ECO:0007669"/>
    <property type="project" value="UniProtKB-UniRule"/>
</dbReference>
<dbReference type="Gene3D" id="1.10.30.10">
    <property type="entry name" value="High mobility group box domain"/>
    <property type="match status" value="1"/>
</dbReference>
<dbReference type="InterPro" id="IPR036910">
    <property type="entry name" value="HMG_box_dom_sf"/>
</dbReference>
<evidence type="ECO:0000256" key="1">
    <source>
        <dbReference type="PROSITE-ProRule" id="PRU00267"/>
    </source>
</evidence>
<dbReference type="Proteomes" id="UP000553632">
    <property type="component" value="Unassembled WGS sequence"/>
</dbReference>
<comment type="caution">
    <text evidence="4">The sequence shown here is derived from an EMBL/GenBank/DDBJ whole genome shotgun (WGS) entry which is preliminary data.</text>
</comment>
<keyword evidence="1" id="KW-0539">Nucleus</keyword>
<dbReference type="InterPro" id="IPR009071">
    <property type="entry name" value="HMG_box_dom"/>
</dbReference>
<organism evidence="4 5">
    <name type="scientific">Perkinsus olseni</name>
    <name type="common">Perkinsus atlanticus</name>
    <dbReference type="NCBI Taxonomy" id="32597"/>
    <lineage>
        <taxon>Eukaryota</taxon>
        <taxon>Sar</taxon>
        <taxon>Alveolata</taxon>
        <taxon>Perkinsozoa</taxon>
        <taxon>Perkinsea</taxon>
        <taxon>Perkinsida</taxon>
        <taxon>Perkinsidae</taxon>
        <taxon>Perkinsus</taxon>
    </lineage>
</organism>
<feature type="DNA-binding region" description="HMG box" evidence="1">
    <location>
        <begin position="48"/>
        <end position="99"/>
    </location>
</feature>
<dbReference type="PROSITE" id="PS50118">
    <property type="entry name" value="HMG_BOX_2"/>
    <property type="match status" value="1"/>
</dbReference>
<dbReference type="AlphaFoldDB" id="A0A7J6UC93"/>
<feature type="compositionally biased region" description="Basic residues" evidence="2">
    <location>
        <begin position="118"/>
        <end position="127"/>
    </location>
</feature>
<dbReference type="EMBL" id="JABANO010004665">
    <property type="protein sequence ID" value="KAF4754801.1"/>
    <property type="molecule type" value="Genomic_DNA"/>
</dbReference>
<keyword evidence="1" id="KW-0238">DNA-binding</keyword>
<proteinExistence type="predicted"/>
<protein>
    <recommendedName>
        <fullName evidence="3">HMG box domain-containing protein</fullName>
    </recommendedName>
</protein>
<feature type="compositionally biased region" description="Low complexity" evidence="2">
    <location>
        <begin position="107"/>
        <end position="117"/>
    </location>
</feature>
<dbReference type="Pfam" id="PF00505">
    <property type="entry name" value="HMG_box"/>
    <property type="match status" value="1"/>
</dbReference>
<gene>
    <name evidence="4" type="ORF">FOZ63_024273</name>
</gene>
<evidence type="ECO:0000313" key="4">
    <source>
        <dbReference type="EMBL" id="KAF4754801.1"/>
    </source>
</evidence>
<reference evidence="4 5" key="1">
    <citation type="submission" date="2020-04" db="EMBL/GenBank/DDBJ databases">
        <title>Perkinsus olseni comparative genomics.</title>
        <authorList>
            <person name="Bogema D.R."/>
        </authorList>
    </citation>
    <scope>NUCLEOTIDE SEQUENCE [LARGE SCALE GENOMIC DNA]</scope>
    <source>
        <strain evidence="4 5">ATCC PRA-207</strain>
    </source>
</reference>
<feature type="non-terminal residue" evidence="4">
    <location>
        <position position="127"/>
    </location>
</feature>
<dbReference type="CDD" id="cd00084">
    <property type="entry name" value="HMG-box_SF"/>
    <property type="match status" value="1"/>
</dbReference>
<sequence length="127" mass="14577">PTEPATALDWRLTLLDTSARAVPSWVFLMKGLVVVTDDTIILSVEWAKIKEDFPSMPWDEGSREVARKWKLIAPEEKQQWKDEADRERLKWEATPEGMAIMRGETPASTKTTKSTSATKRKRQQPHK</sequence>
<name>A0A7J6UC93_PEROL</name>
<dbReference type="GO" id="GO:0005634">
    <property type="term" value="C:nucleus"/>
    <property type="evidence" value="ECO:0007669"/>
    <property type="project" value="UniProtKB-UniRule"/>
</dbReference>
<keyword evidence="5" id="KW-1185">Reference proteome</keyword>
<evidence type="ECO:0000259" key="3">
    <source>
        <dbReference type="PROSITE" id="PS50118"/>
    </source>
</evidence>